<proteinExistence type="inferred from homology"/>
<comment type="subcellular location">
    <subcellularLocation>
        <location evidence="1">Cell membrane</location>
        <topology evidence="1">Peripheral membrane protein</topology>
    </subcellularLocation>
</comment>
<dbReference type="InterPro" id="IPR008995">
    <property type="entry name" value="Mo/tungstate-bd_C_term_dom"/>
</dbReference>
<feature type="domain" description="ABC transporter" evidence="14">
    <location>
        <begin position="4"/>
        <end position="236"/>
    </location>
</feature>
<organism evidence="15 16">
    <name type="scientific">Halomarina halobia</name>
    <dbReference type="NCBI Taxonomy" id="3033386"/>
    <lineage>
        <taxon>Archaea</taxon>
        <taxon>Methanobacteriati</taxon>
        <taxon>Methanobacteriota</taxon>
        <taxon>Stenosarchaea group</taxon>
        <taxon>Halobacteria</taxon>
        <taxon>Halobacteriales</taxon>
        <taxon>Natronomonadaceae</taxon>
        <taxon>Halomarina</taxon>
    </lineage>
</organism>
<evidence type="ECO:0000256" key="9">
    <source>
        <dbReference type="ARBA" id="ARBA00051890"/>
    </source>
</evidence>
<dbReference type="EMBL" id="JBHTBF010000003">
    <property type="protein sequence ID" value="MFC7318278.1"/>
    <property type="molecule type" value="Genomic_DNA"/>
</dbReference>
<dbReference type="PROSITE" id="PS50893">
    <property type="entry name" value="ABC_TRANSPORTER_2"/>
    <property type="match status" value="1"/>
</dbReference>
<dbReference type="RefSeq" id="WP_276305931.1">
    <property type="nucleotide sequence ID" value="NZ_CP119993.1"/>
</dbReference>
<dbReference type="GeneID" id="79317549"/>
<comment type="catalytic activity">
    <reaction evidence="9">
        <text>L-arabinose(out) + ATP + H2O = L-arabinose(in) + ADP + phosphate + H(+)</text>
        <dbReference type="Rhea" id="RHEA:30007"/>
        <dbReference type="ChEBI" id="CHEBI:15377"/>
        <dbReference type="ChEBI" id="CHEBI:15378"/>
        <dbReference type="ChEBI" id="CHEBI:17535"/>
        <dbReference type="ChEBI" id="CHEBI:30616"/>
        <dbReference type="ChEBI" id="CHEBI:43474"/>
        <dbReference type="ChEBI" id="CHEBI:456216"/>
        <dbReference type="EC" id="7.5.2.13"/>
    </reaction>
    <physiologicalReaction direction="left-to-right" evidence="9">
        <dbReference type="Rhea" id="RHEA:30008"/>
    </physiologicalReaction>
</comment>
<protein>
    <recommendedName>
        <fullName evidence="13">ABC-type D-xylose/L-arabinose transporter</fullName>
        <ecNumber evidence="13">7.5.2.13</ecNumber>
    </recommendedName>
</protein>
<evidence type="ECO:0000256" key="12">
    <source>
        <dbReference type="ARBA" id="ARBA00065962"/>
    </source>
</evidence>
<reference evidence="15 16" key="1">
    <citation type="journal article" date="2019" name="Int. J. Syst. Evol. Microbiol.">
        <title>The Global Catalogue of Microorganisms (GCM) 10K type strain sequencing project: providing services to taxonomists for standard genome sequencing and annotation.</title>
        <authorList>
            <consortium name="The Broad Institute Genomics Platform"/>
            <consortium name="The Broad Institute Genome Sequencing Center for Infectious Disease"/>
            <person name="Wu L."/>
            <person name="Ma J."/>
        </authorList>
    </citation>
    <scope>NUCLEOTIDE SEQUENCE [LARGE SCALE GENOMIC DNA]</scope>
    <source>
        <strain evidence="15 16">PSR21</strain>
    </source>
</reference>
<evidence type="ECO:0000256" key="6">
    <source>
        <dbReference type="ARBA" id="ARBA00022967"/>
    </source>
</evidence>
<evidence type="ECO:0000256" key="1">
    <source>
        <dbReference type="ARBA" id="ARBA00004202"/>
    </source>
</evidence>
<gene>
    <name evidence="15" type="ORF">ACFQPE_15965</name>
</gene>
<dbReference type="SMART" id="SM00382">
    <property type="entry name" value="AAA"/>
    <property type="match status" value="1"/>
</dbReference>
<dbReference type="InterPro" id="IPR013611">
    <property type="entry name" value="Transp-assoc_OB_typ2"/>
</dbReference>
<dbReference type="GO" id="GO:0005524">
    <property type="term" value="F:ATP binding"/>
    <property type="evidence" value="ECO:0007669"/>
    <property type="project" value="UniProtKB-KW"/>
</dbReference>
<evidence type="ECO:0000313" key="15">
    <source>
        <dbReference type="EMBL" id="MFC7318278.1"/>
    </source>
</evidence>
<dbReference type="InterPro" id="IPR027417">
    <property type="entry name" value="P-loop_NTPase"/>
</dbReference>
<evidence type="ECO:0000313" key="16">
    <source>
        <dbReference type="Proteomes" id="UP001596547"/>
    </source>
</evidence>
<keyword evidence="6" id="KW-1278">Translocase</keyword>
<dbReference type="InterPro" id="IPR003593">
    <property type="entry name" value="AAA+_ATPase"/>
</dbReference>
<sequence>MATVSLRNATKQYDDGVIGAEDIALDIEDGEFLILVGPSGCGKTTTLEMIAGLQRPTSGEVVIDDEIVNDIPPQDRNLAMVFQDYALYPHKTVRGNMLFGLKYSTDMPEDERERKVEEVAELLGIDHLLDQKPGQLSGGQQQRVALGRAIVRDPEVSLLDEPLSNLDAKLRTQMRAELQQLQAELDVTMIYVTHDQTEAMTMGDRIAILDKGHVQQVGTPSEVYNQPENEFVAKFIGSPSMNVFDATVQGGTVQTDEFTLPVDEVNDRRDGERIRLGIRPEDIVIDPDPNGGLATATVSVVERLGSENLLHLEFMGQQVVARVGEHIFPSQGDAVGIDFPPEQAYLFDEDGETFKFRIVKSEDDVEITGNL</sequence>
<dbReference type="InterPro" id="IPR047641">
    <property type="entry name" value="ABC_transpr_MalK/UgpC-like"/>
</dbReference>
<dbReference type="SUPFAM" id="SSF52540">
    <property type="entry name" value="P-loop containing nucleoside triphosphate hydrolases"/>
    <property type="match status" value="1"/>
</dbReference>
<dbReference type="InterPro" id="IPR012340">
    <property type="entry name" value="NA-bd_OB-fold"/>
</dbReference>
<evidence type="ECO:0000256" key="8">
    <source>
        <dbReference type="ARBA" id="ARBA00050355"/>
    </source>
</evidence>
<dbReference type="NCBIfam" id="NF008653">
    <property type="entry name" value="PRK11650.1"/>
    <property type="match status" value="1"/>
</dbReference>
<dbReference type="SUPFAM" id="SSF50331">
    <property type="entry name" value="MOP-like"/>
    <property type="match status" value="1"/>
</dbReference>
<dbReference type="InterPro" id="IPR017871">
    <property type="entry name" value="ABC_transporter-like_CS"/>
</dbReference>
<dbReference type="GO" id="GO:1902495">
    <property type="term" value="C:transmembrane transporter complex"/>
    <property type="evidence" value="ECO:0007669"/>
    <property type="project" value="UniProtKB-ARBA"/>
</dbReference>
<dbReference type="PANTHER" id="PTHR43875:SF15">
    <property type="entry name" value="TREHALOSE IMPORT ATP-BINDING PROTEIN SUGC"/>
    <property type="match status" value="1"/>
</dbReference>
<dbReference type="FunFam" id="3.40.50.300:FF:000042">
    <property type="entry name" value="Maltose/maltodextrin ABC transporter, ATP-binding protein"/>
    <property type="match status" value="1"/>
</dbReference>
<dbReference type="PROSITE" id="PS00211">
    <property type="entry name" value="ABC_TRANSPORTER_1"/>
    <property type="match status" value="1"/>
</dbReference>
<keyword evidence="16" id="KW-1185">Reference proteome</keyword>
<comment type="function">
    <text evidence="10">Part of the ABC transporter complex XacGHIJK involved in the uptake of xylose and arabinose. Responsible for energy coupling to the transport system.</text>
</comment>
<evidence type="ECO:0000256" key="2">
    <source>
        <dbReference type="ARBA" id="ARBA00022448"/>
    </source>
</evidence>
<comment type="catalytic activity">
    <reaction evidence="8">
        <text>D-xylose(out) + ATP + H2O = D-xylose(in) + ADP + phosphate + H(+)</text>
        <dbReference type="Rhea" id="RHEA:29899"/>
        <dbReference type="ChEBI" id="CHEBI:15377"/>
        <dbReference type="ChEBI" id="CHEBI:15378"/>
        <dbReference type="ChEBI" id="CHEBI:30616"/>
        <dbReference type="ChEBI" id="CHEBI:43474"/>
        <dbReference type="ChEBI" id="CHEBI:53455"/>
        <dbReference type="ChEBI" id="CHEBI:456216"/>
        <dbReference type="EC" id="7.5.2.13"/>
    </reaction>
    <physiologicalReaction direction="left-to-right" evidence="8">
        <dbReference type="Rhea" id="RHEA:29900"/>
    </physiologicalReaction>
</comment>
<dbReference type="EC" id="7.5.2.13" evidence="13"/>
<keyword evidence="7" id="KW-0472">Membrane</keyword>
<dbReference type="Gene3D" id="3.40.50.300">
    <property type="entry name" value="P-loop containing nucleotide triphosphate hydrolases"/>
    <property type="match status" value="1"/>
</dbReference>
<dbReference type="CDD" id="cd03301">
    <property type="entry name" value="ABC_MalK_N"/>
    <property type="match status" value="1"/>
</dbReference>
<dbReference type="Pfam" id="PF08402">
    <property type="entry name" value="TOBE_2"/>
    <property type="match status" value="1"/>
</dbReference>
<evidence type="ECO:0000256" key="3">
    <source>
        <dbReference type="ARBA" id="ARBA00022475"/>
    </source>
</evidence>
<dbReference type="InterPro" id="IPR015855">
    <property type="entry name" value="ABC_transpr_MalK-like"/>
</dbReference>
<evidence type="ECO:0000256" key="11">
    <source>
        <dbReference type="ARBA" id="ARBA00061029"/>
    </source>
</evidence>
<dbReference type="GO" id="GO:0005886">
    <property type="term" value="C:plasma membrane"/>
    <property type="evidence" value="ECO:0007669"/>
    <property type="project" value="UniProtKB-SubCell"/>
</dbReference>
<dbReference type="Gene3D" id="2.40.50.100">
    <property type="match status" value="1"/>
</dbReference>
<keyword evidence="4" id="KW-0547">Nucleotide-binding</keyword>
<dbReference type="Proteomes" id="UP001596547">
    <property type="component" value="Unassembled WGS sequence"/>
</dbReference>
<evidence type="ECO:0000256" key="13">
    <source>
        <dbReference type="ARBA" id="ARBA00066315"/>
    </source>
</evidence>
<dbReference type="GO" id="GO:0022857">
    <property type="term" value="F:transmembrane transporter activity"/>
    <property type="evidence" value="ECO:0007669"/>
    <property type="project" value="UniProtKB-ARBA"/>
</dbReference>
<evidence type="ECO:0000256" key="5">
    <source>
        <dbReference type="ARBA" id="ARBA00022840"/>
    </source>
</evidence>
<evidence type="ECO:0000259" key="14">
    <source>
        <dbReference type="PROSITE" id="PS50893"/>
    </source>
</evidence>
<keyword evidence="5 15" id="KW-0067">ATP-binding</keyword>
<keyword evidence="2" id="KW-0813">Transport</keyword>
<dbReference type="InterPro" id="IPR003439">
    <property type="entry name" value="ABC_transporter-like_ATP-bd"/>
</dbReference>
<comment type="similarity">
    <text evidence="11">Belongs to the ABC transporter superfamily. Carbohydrate uptake transporter-1 (CUT1) (TC 3.A.1.1) family.</text>
</comment>
<keyword evidence="3" id="KW-1003">Cell membrane</keyword>
<dbReference type="AlphaFoldDB" id="A0ABD6AD68"/>
<dbReference type="PANTHER" id="PTHR43875">
    <property type="entry name" value="MALTODEXTRIN IMPORT ATP-BINDING PROTEIN MSMX"/>
    <property type="match status" value="1"/>
</dbReference>
<accession>A0ABD6AD68</accession>
<dbReference type="Pfam" id="PF00005">
    <property type="entry name" value="ABC_tran"/>
    <property type="match status" value="1"/>
</dbReference>
<dbReference type="Gene3D" id="2.40.50.140">
    <property type="entry name" value="Nucleic acid-binding proteins"/>
    <property type="match status" value="1"/>
</dbReference>
<evidence type="ECO:0000256" key="7">
    <source>
        <dbReference type="ARBA" id="ARBA00023136"/>
    </source>
</evidence>
<comment type="subunit">
    <text evidence="12">The complex is composed of two ATP-binding proteins (XacJ and XacK), two transmembrane proteins (XacH and XacI) and a solute-binding protein (XacG).</text>
</comment>
<evidence type="ECO:0000256" key="4">
    <source>
        <dbReference type="ARBA" id="ARBA00022741"/>
    </source>
</evidence>
<comment type="caution">
    <text evidence="15">The sequence shown here is derived from an EMBL/GenBank/DDBJ whole genome shotgun (WGS) entry which is preliminary data.</text>
</comment>
<name>A0ABD6AD68_9EURY</name>
<evidence type="ECO:0000256" key="10">
    <source>
        <dbReference type="ARBA" id="ARBA00053454"/>
    </source>
</evidence>